<dbReference type="EMBL" id="CAJPEV010001181">
    <property type="protein sequence ID" value="CAG0891227.1"/>
    <property type="molecule type" value="Genomic_DNA"/>
</dbReference>
<evidence type="ECO:0008006" key="4">
    <source>
        <dbReference type="Google" id="ProtNLM"/>
    </source>
</evidence>
<keyword evidence="1" id="KW-0812">Transmembrane</keyword>
<keyword evidence="3" id="KW-1185">Reference proteome</keyword>
<protein>
    <recommendedName>
        <fullName evidence="4">NADH dehydrogenase [ubiquinone] 1 alpha subcomplex subunit 4</fullName>
    </recommendedName>
</protein>
<organism evidence="2">
    <name type="scientific">Darwinula stevensoni</name>
    <dbReference type="NCBI Taxonomy" id="69355"/>
    <lineage>
        <taxon>Eukaryota</taxon>
        <taxon>Metazoa</taxon>
        <taxon>Ecdysozoa</taxon>
        <taxon>Arthropoda</taxon>
        <taxon>Crustacea</taxon>
        <taxon>Oligostraca</taxon>
        <taxon>Ostracoda</taxon>
        <taxon>Podocopa</taxon>
        <taxon>Podocopida</taxon>
        <taxon>Darwinulocopina</taxon>
        <taxon>Darwinuloidea</taxon>
        <taxon>Darwinulidae</taxon>
        <taxon>Darwinula</taxon>
    </lineage>
</organism>
<dbReference type="Proteomes" id="UP000677054">
    <property type="component" value="Unassembled WGS sequence"/>
</dbReference>
<dbReference type="EMBL" id="LR900698">
    <property type="protein sequence ID" value="CAD7246607.1"/>
    <property type="molecule type" value="Genomic_DNA"/>
</dbReference>
<dbReference type="AlphaFoldDB" id="A0A7R8XF31"/>
<keyword evidence="1" id="KW-1133">Transmembrane helix</keyword>
<dbReference type="InterPro" id="IPR010530">
    <property type="entry name" value="B12D"/>
</dbReference>
<dbReference type="OrthoDB" id="5511684at2759"/>
<dbReference type="Pfam" id="PF06522">
    <property type="entry name" value="B12D"/>
    <property type="match status" value="1"/>
</dbReference>
<proteinExistence type="predicted"/>
<gene>
    <name evidence="2" type="ORF">DSTB1V02_LOCUS6455</name>
</gene>
<dbReference type="PANTHER" id="PTHR14256:SF1">
    <property type="entry name" value="GEO09626P1"/>
    <property type="match status" value="1"/>
</dbReference>
<name>A0A7R8XF31_9CRUS</name>
<evidence type="ECO:0000256" key="1">
    <source>
        <dbReference type="SAM" id="Phobius"/>
    </source>
</evidence>
<feature type="transmembrane region" description="Helical" evidence="1">
    <location>
        <begin position="6"/>
        <end position="28"/>
    </location>
</feature>
<evidence type="ECO:0000313" key="3">
    <source>
        <dbReference type="Proteomes" id="UP000677054"/>
    </source>
</evidence>
<dbReference type="PANTHER" id="PTHR14256">
    <property type="entry name" value="NADH-UBIQUINONE OXIDOREDUCTASE MLRQ SUBUNIT"/>
    <property type="match status" value="1"/>
</dbReference>
<reference evidence="2" key="1">
    <citation type="submission" date="2020-11" db="EMBL/GenBank/DDBJ databases">
        <authorList>
            <person name="Tran Van P."/>
        </authorList>
    </citation>
    <scope>NUCLEOTIDE SEQUENCE</scope>
</reference>
<keyword evidence="1" id="KW-0472">Membrane</keyword>
<evidence type="ECO:0000313" key="2">
    <source>
        <dbReference type="EMBL" id="CAD7246607.1"/>
    </source>
</evidence>
<sequence>MLPLAPSQLIPLYVCIGAGVCGAGLYLVRLATKSPDVTWNRNKNPEPWNEYTHKQYKVRVTATGTRTLSEPVCVSGAISDLWDLFWKTRESYDSPAPKYKE</sequence>
<accession>A0A7R8XF31</accession>